<sequence>MVKKKWVLVFWPETSEISIVTFSDIAQAVNIKFIKVGWNGDLPWVDENNITTLYEATLLKISKNKLFLEHLDVDIFGRIRRKQYLDYIRSEMKKGIAKKKEEKKIQESTSRTINKQIMNLPLIKLNHHAENSNSGGKEKGSGNNPPSTTSPLLANCANCAQCICKNWRTEITLEYILQFEQHLYMMKQFYGIHSPLSNVNEEIELYPGTNVRLPKKSIMMAIAKANNNPRAMVRNIFLNIISEKELMKYRTAEEVNRLEPNIQLAITEYLKIRENVEISNKMYTEVINKKMQHLKAISKLTPNEVERSLTLKRERVKDYRMKRKLEQKNDSVSKICKTKTVNDGSSQVEESANTATEKDAMVSQHLMSVKNINETPPEARSLMSPMRDHSLMTNNPQQYLHCHGSPSFGFQSSNSFHGQQYQSNYQYQSSLSYQPLDRYEPPPNNVRPSFSNSFQANTDHPNYINL</sequence>
<protein>
    <submittedName>
        <fullName evidence="2">Uncharacterized protein</fullName>
    </submittedName>
</protein>
<reference evidence="2" key="1">
    <citation type="journal article" date="2023" name="bioRxiv">
        <title>Scaffold-level genome assemblies of two parasitoid biocontrol wasps reveal the parthenogenesis mechanism and an associated novel virus.</title>
        <authorList>
            <person name="Inwood S."/>
            <person name="Skelly J."/>
            <person name="Guhlin J."/>
            <person name="Harrop T."/>
            <person name="Goldson S."/>
            <person name="Dearden P."/>
        </authorList>
    </citation>
    <scope>NUCLEOTIDE SEQUENCE</scope>
    <source>
        <strain evidence="2">Irish</strain>
        <tissue evidence="2">Whole body</tissue>
    </source>
</reference>
<evidence type="ECO:0000313" key="3">
    <source>
        <dbReference type="Proteomes" id="UP001168990"/>
    </source>
</evidence>
<accession>A0AA39C7R5</accession>
<evidence type="ECO:0000313" key="2">
    <source>
        <dbReference type="EMBL" id="KAK0159456.1"/>
    </source>
</evidence>
<dbReference type="AlphaFoldDB" id="A0AA39C7R5"/>
<feature type="region of interest" description="Disordered" evidence="1">
    <location>
        <begin position="129"/>
        <end position="148"/>
    </location>
</feature>
<name>A0AA39C7R5_9HYME</name>
<proteinExistence type="predicted"/>
<reference evidence="2" key="2">
    <citation type="submission" date="2023-03" db="EMBL/GenBank/DDBJ databases">
        <authorList>
            <person name="Inwood S.N."/>
            <person name="Skelly J.G."/>
            <person name="Guhlin J."/>
            <person name="Harrop T.W.R."/>
            <person name="Goldson S.G."/>
            <person name="Dearden P.K."/>
        </authorList>
    </citation>
    <scope>NUCLEOTIDE SEQUENCE</scope>
    <source>
        <strain evidence="2">Irish</strain>
        <tissue evidence="2">Whole body</tissue>
    </source>
</reference>
<dbReference type="Proteomes" id="UP001168990">
    <property type="component" value="Unassembled WGS sequence"/>
</dbReference>
<organism evidence="2 3">
    <name type="scientific">Microctonus aethiopoides</name>
    <dbReference type="NCBI Taxonomy" id="144406"/>
    <lineage>
        <taxon>Eukaryota</taxon>
        <taxon>Metazoa</taxon>
        <taxon>Ecdysozoa</taxon>
        <taxon>Arthropoda</taxon>
        <taxon>Hexapoda</taxon>
        <taxon>Insecta</taxon>
        <taxon>Pterygota</taxon>
        <taxon>Neoptera</taxon>
        <taxon>Endopterygota</taxon>
        <taxon>Hymenoptera</taxon>
        <taxon>Apocrita</taxon>
        <taxon>Ichneumonoidea</taxon>
        <taxon>Braconidae</taxon>
        <taxon>Euphorinae</taxon>
        <taxon>Microctonus</taxon>
    </lineage>
</organism>
<comment type="caution">
    <text evidence="2">The sequence shown here is derived from an EMBL/GenBank/DDBJ whole genome shotgun (WGS) entry which is preliminary data.</text>
</comment>
<gene>
    <name evidence="2" type="ORF">PV328_010332</name>
</gene>
<keyword evidence="3" id="KW-1185">Reference proteome</keyword>
<evidence type="ECO:0000256" key="1">
    <source>
        <dbReference type="SAM" id="MobiDB-lite"/>
    </source>
</evidence>
<feature type="region of interest" description="Disordered" evidence="1">
    <location>
        <begin position="447"/>
        <end position="466"/>
    </location>
</feature>
<dbReference type="EMBL" id="JAQQBS010001424">
    <property type="protein sequence ID" value="KAK0159456.1"/>
    <property type="molecule type" value="Genomic_DNA"/>
</dbReference>